<organism evidence="7 8">
    <name type="scientific">Actinoplanes derwentensis</name>
    <dbReference type="NCBI Taxonomy" id="113562"/>
    <lineage>
        <taxon>Bacteria</taxon>
        <taxon>Bacillati</taxon>
        <taxon>Actinomycetota</taxon>
        <taxon>Actinomycetes</taxon>
        <taxon>Micromonosporales</taxon>
        <taxon>Micromonosporaceae</taxon>
        <taxon>Actinoplanes</taxon>
    </lineage>
</organism>
<evidence type="ECO:0000313" key="7">
    <source>
        <dbReference type="EMBL" id="SDT00813.1"/>
    </source>
</evidence>
<dbReference type="InterPro" id="IPR014284">
    <property type="entry name" value="RNA_pol_sigma-70_dom"/>
</dbReference>
<dbReference type="GO" id="GO:0003677">
    <property type="term" value="F:DNA binding"/>
    <property type="evidence" value="ECO:0007669"/>
    <property type="project" value="UniProtKB-KW"/>
</dbReference>
<evidence type="ECO:0000259" key="6">
    <source>
        <dbReference type="Pfam" id="PF04542"/>
    </source>
</evidence>
<keyword evidence="5" id="KW-0804">Transcription</keyword>
<dbReference type="PANTHER" id="PTHR43133:SF8">
    <property type="entry name" value="RNA POLYMERASE SIGMA FACTOR HI_1459-RELATED"/>
    <property type="match status" value="1"/>
</dbReference>
<dbReference type="GO" id="GO:0016987">
    <property type="term" value="F:sigma factor activity"/>
    <property type="evidence" value="ECO:0007669"/>
    <property type="project" value="UniProtKB-KW"/>
</dbReference>
<keyword evidence="3" id="KW-0731">Sigma factor</keyword>
<evidence type="ECO:0000256" key="4">
    <source>
        <dbReference type="ARBA" id="ARBA00023125"/>
    </source>
</evidence>
<evidence type="ECO:0000313" key="8">
    <source>
        <dbReference type="Proteomes" id="UP000198688"/>
    </source>
</evidence>
<dbReference type="Gene3D" id="1.10.1740.10">
    <property type="match status" value="1"/>
</dbReference>
<dbReference type="EMBL" id="LT629758">
    <property type="protein sequence ID" value="SDT00813.1"/>
    <property type="molecule type" value="Genomic_DNA"/>
</dbReference>
<dbReference type="Pfam" id="PF04542">
    <property type="entry name" value="Sigma70_r2"/>
    <property type="match status" value="1"/>
</dbReference>
<gene>
    <name evidence="7" type="ORF">SAMN04489716_2240</name>
</gene>
<evidence type="ECO:0000256" key="1">
    <source>
        <dbReference type="ARBA" id="ARBA00010641"/>
    </source>
</evidence>
<dbReference type="SUPFAM" id="SSF88946">
    <property type="entry name" value="Sigma2 domain of RNA polymerase sigma factors"/>
    <property type="match status" value="1"/>
</dbReference>
<evidence type="ECO:0000256" key="2">
    <source>
        <dbReference type="ARBA" id="ARBA00023015"/>
    </source>
</evidence>
<name>A0A1H1WUF0_9ACTN</name>
<dbReference type="AlphaFoldDB" id="A0A1H1WUF0"/>
<dbReference type="Gene3D" id="1.10.10.10">
    <property type="entry name" value="Winged helix-like DNA-binding domain superfamily/Winged helix DNA-binding domain"/>
    <property type="match status" value="1"/>
</dbReference>
<proteinExistence type="inferred from homology"/>
<protein>
    <submittedName>
        <fullName evidence="7">RNA polymerase sigma factor, sigma-70 family</fullName>
    </submittedName>
</protein>
<reference evidence="7 8" key="1">
    <citation type="submission" date="2016-10" db="EMBL/GenBank/DDBJ databases">
        <authorList>
            <person name="de Groot N.N."/>
        </authorList>
    </citation>
    <scope>NUCLEOTIDE SEQUENCE [LARGE SCALE GENOMIC DNA]</scope>
    <source>
        <strain evidence="7 8">DSM 43941</strain>
    </source>
</reference>
<keyword evidence="2" id="KW-0805">Transcription regulation</keyword>
<feature type="domain" description="RNA polymerase sigma-70 region 2" evidence="6">
    <location>
        <begin position="43"/>
        <end position="110"/>
    </location>
</feature>
<dbReference type="InterPro" id="IPR039425">
    <property type="entry name" value="RNA_pol_sigma-70-like"/>
</dbReference>
<dbReference type="NCBIfam" id="TIGR02937">
    <property type="entry name" value="sigma70-ECF"/>
    <property type="match status" value="1"/>
</dbReference>
<dbReference type="SUPFAM" id="SSF88659">
    <property type="entry name" value="Sigma3 and sigma4 domains of RNA polymerase sigma factors"/>
    <property type="match status" value="1"/>
</dbReference>
<evidence type="ECO:0000256" key="3">
    <source>
        <dbReference type="ARBA" id="ARBA00023082"/>
    </source>
</evidence>
<dbReference type="GO" id="GO:0006352">
    <property type="term" value="P:DNA-templated transcription initiation"/>
    <property type="evidence" value="ECO:0007669"/>
    <property type="project" value="InterPro"/>
</dbReference>
<keyword evidence="8" id="KW-1185">Reference proteome</keyword>
<dbReference type="InterPro" id="IPR013324">
    <property type="entry name" value="RNA_pol_sigma_r3/r4-like"/>
</dbReference>
<sequence length="218" mass="23902">MWYGTDEADYSETTLKESVMEPLETAALVARARSGDASAWEALVGAYAGLVWSVARAHRLGTADAEDVCQTTWEKFARSLGTLTDPDRAGAWLSTTARRESLRVLAARNRTPPAGDMAWIGAAREDESPEEIVVAADERLRRDELAGRLWEGLNQLGDGCQRLLRVMMAEPAPSYAEAAAALDVPIGYLGPTRHRCLEKLRRLMRPAVSGTVEHGHDR</sequence>
<dbReference type="InterPro" id="IPR036388">
    <property type="entry name" value="WH-like_DNA-bd_sf"/>
</dbReference>
<evidence type="ECO:0000256" key="5">
    <source>
        <dbReference type="ARBA" id="ARBA00023163"/>
    </source>
</evidence>
<keyword evidence="4" id="KW-0238">DNA-binding</keyword>
<accession>A0A1H1WUF0</accession>
<dbReference type="InterPro" id="IPR013325">
    <property type="entry name" value="RNA_pol_sigma_r2"/>
</dbReference>
<comment type="similarity">
    <text evidence="1">Belongs to the sigma-70 factor family. ECF subfamily.</text>
</comment>
<dbReference type="Proteomes" id="UP000198688">
    <property type="component" value="Chromosome I"/>
</dbReference>
<dbReference type="STRING" id="113562.SAMN04489716_2240"/>
<dbReference type="InterPro" id="IPR007627">
    <property type="entry name" value="RNA_pol_sigma70_r2"/>
</dbReference>
<dbReference type="PANTHER" id="PTHR43133">
    <property type="entry name" value="RNA POLYMERASE ECF-TYPE SIGMA FACTO"/>
    <property type="match status" value="1"/>
</dbReference>